<dbReference type="EMBL" id="JAPJDA010000003">
    <property type="protein sequence ID" value="MCX2837039.1"/>
    <property type="molecule type" value="Genomic_DNA"/>
</dbReference>
<protein>
    <submittedName>
        <fullName evidence="2">Uncharacterized protein</fullName>
    </submittedName>
</protein>
<dbReference type="AlphaFoldDB" id="A0A9X3CX39"/>
<feature type="region of interest" description="Disordered" evidence="1">
    <location>
        <begin position="1"/>
        <end position="127"/>
    </location>
</feature>
<dbReference type="Proteomes" id="UP001148482">
    <property type="component" value="Unassembled WGS sequence"/>
</dbReference>
<feature type="compositionally biased region" description="Basic and acidic residues" evidence="1">
    <location>
        <begin position="106"/>
        <end position="127"/>
    </location>
</feature>
<feature type="compositionally biased region" description="Basic and acidic residues" evidence="1">
    <location>
        <begin position="80"/>
        <end position="90"/>
    </location>
</feature>
<organism evidence="2 3">
    <name type="scientific">Salinimicrobium profundisediminis</name>
    <dbReference type="NCBI Taxonomy" id="2994553"/>
    <lineage>
        <taxon>Bacteria</taxon>
        <taxon>Pseudomonadati</taxon>
        <taxon>Bacteroidota</taxon>
        <taxon>Flavobacteriia</taxon>
        <taxon>Flavobacteriales</taxon>
        <taxon>Flavobacteriaceae</taxon>
        <taxon>Salinimicrobium</taxon>
    </lineage>
</organism>
<feature type="compositionally biased region" description="Acidic residues" evidence="1">
    <location>
        <begin position="55"/>
        <end position="66"/>
    </location>
</feature>
<feature type="compositionally biased region" description="Basic and acidic residues" evidence="1">
    <location>
        <begin position="41"/>
        <end position="54"/>
    </location>
</feature>
<gene>
    <name evidence="2" type="ORF">OQ279_02640</name>
</gene>
<name>A0A9X3CX39_9FLAO</name>
<evidence type="ECO:0000313" key="3">
    <source>
        <dbReference type="Proteomes" id="UP001148482"/>
    </source>
</evidence>
<proteinExistence type="predicted"/>
<comment type="caution">
    <text evidence="2">The sequence shown here is derived from an EMBL/GenBank/DDBJ whole genome shotgun (WGS) entry which is preliminary data.</text>
</comment>
<feature type="compositionally biased region" description="Basic and acidic residues" evidence="1">
    <location>
        <begin position="1"/>
        <end position="20"/>
    </location>
</feature>
<dbReference type="RefSeq" id="WP_266068237.1">
    <property type="nucleotide sequence ID" value="NZ_JAPJDA010000003.1"/>
</dbReference>
<sequence length="127" mass="14718">MTKKEEQPKNNREDMTRDKGSNYNPDITPEDKNVLNNQSQDQKKGDYFKDREEPIDYAGEDLDVPGEDDRKFNPTTNKPQDVEQERKPKDSANSNDNIASQTDTVYKGEKAEKYQDPSKKTRNESDK</sequence>
<feature type="compositionally biased region" description="Polar residues" evidence="1">
    <location>
        <begin position="91"/>
        <end position="104"/>
    </location>
</feature>
<keyword evidence="3" id="KW-1185">Reference proteome</keyword>
<evidence type="ECO:0000256" key="1">
    <source>
        <dbReference type="SAM" id="MobiDB-lite"/>
    </source>
</evidence>
<reference evidence="2" key="1">
    <citation type="submission" date="2022-11" db="EMBL/GenBank/DDBJ databases">
        <title>Salinimicrobium profundisediminis sp. nov., isolated from deep-sea sediment of the Mariana Trench.</title>
        <authorList>
            <person name="Fu H."/>
        </authorList>
    </citation>
    <scope>NUCLEOTIDE SEQUENCE</scope>
    <source>
        <strain evidence="2">MT39</strain>
    </source>
</reference>
<evidence type="ECO:0000313" key="2">
    <source>
        <dbReference type="EMBL" id="MCX2837039.1"/>
    </source>
</evidence>
<accession>A0A9X3CX39</accession>